<protein>
    <recommendedName>
        <fullName evidence="4">DUF11 domain-containing protein</fullName>
    </recommendedName>
</protein>
<dbReference type="KEGG" id="xba:C7S18_06880"/>
<sequence>MTHRVPLLRCLLAAGLMLQVSAQAHAQEPPCVAVPESGRSCVDVLIAPPSTTGLGRTGISSFDLDNEPGRDAAADNHVVRTVDVLQYELRYRVLHDVAADLQLQATLPSQVEWAEPPNPGFLGQSIPSFCLAGSNIAGNILTCHLGSVAAGTTRNVVLRTRPKFGLLDGAILRLQTVISASNQQTTGAVTRVGYQDPLSGQDLSCTETRLGQTVNLTPCGDIVSAAPRFDLEFSGYSSTNLLDRGARGPQIVERGIDSTVTTVVGSSLRDGFVIAYPIAIALPGEGLGGAPATVSQPIVLTERLRNTDGLSNFGELIGCDHNGSDDPVPNGTLVPAGWAVGQDQSTVIKGTFHPYGQQGVPGSNPDNSVADAGQMHCTQSTAGGDITITLTPNSNTFNPSAFPTLQVDNQVVPRRYVFVGMVLMFYPSAPVLRPEDGGTGDGSVGIRIDVGVLQAGQLRALSVGGETEPDALAINDGFGGVSQYDDDNNNFSIATLDTGGTEYSKTWMNPRRDGGFAPFDACLKDHSDPNCRHGYTFPGRNLQSNFFFSNNSFTAREQAEFCDEWDTSRTILRMPFDTAALPIDLPPGVLAYLELGGGNATDGNLNGAQFSVEVSTQAGTVANIDWDSAEPARTLSRSQASAPECSSGTWIPLTLPATLTQGRMTLQFPTTLESPPGSGRYPSIRRMRVRTQALPPFVSMALRGSYDVVATQGLTRLPNRTSYKMGAATSWTYAENDHAIVRLADTNITMTATRNLTTGATGPLTTIGFAEVIETTIQTQFSSGDNLGSPSTTPLIVKAYLPASIDYVAGSASPALAVLPYAGLNPDSGQAATVLEWRLPNLIPGQFVTPIVYHSQLNFSAGNQATVHSSATVEHALDPGPLFVTPIQSSLEDRLAFTDLQASMPVGLLLSHQTLTPFIDVNGVTRWQLQFANTSGAPFSTLRLIDVLPAVGDIVNLGNSFQGTLGAGQVGPLNTGEHLAFYTLSPRADINRNPNCASNGGSLPDGSGSCPAVGATWLASATGSFPADVTAIRIDDQNGLQANSVQQLELQFATLGNRAGDRYENSFAAVAPGESLTVASTRTQVYLPEGTIRGVVFADIDSNQLLSNGDFGIGAVTILLSGRDTQGRNISSRLSTVSGTQAAAIANVLSIDGGPDQTFTCTPSTRLTRGEFLFCRLPSADSQGYSLQEIQPADFADRNEVLGTLANGGSAGTVGNDVFNGIRVTNNLITGAGDQGTLYAFAEFPLLANVFGRVYLESSVPPNVFDDDEDEDPGLMLDVSIQCNPPYAGNAIEPTNSSGRYQFSNVPVGATCTITEPQPSGYYNAYNTLGSGGVLELGGTGTGGIDSQIVLVVPPIGSFGNNFAETLNAPVVGGPPRPVPVSPNLRWWLMPLLLGFGLLLLRARR</sequence>
<dbReference type="Proteomes" id="UP000241074">
    <property type="component" value="Chromosome"/>
</dbReference>
<keyword evidence="1" id="KW-0732">Signal</keyword>
<accession>A0A2P1PQ20</accession>
<dbReference type="EMBL" id="CP027860">
    <property type="protein sequence ID" value="AVP96939.1"/>
    <property type="molecule type" value="Genomic_DNA"/>
</dbReference>
<reference evidence="2 3" key="1">
    <citation type="submission" date="2018-03" db="EMBL/GenBank/DDBJ databases">
        <title>Ahniella affigens gen. nov., sp. nov., a gammaproteobacterium isolated from sandy soil near a stream.</title>
        <authorList>
            <person name="Ko Y."/>
            <person name="Kim J.-H."/>
        </authorList>
    </citation>
    <scope>NUCLEOTIDE SEQUENCE [LARGE SCALE GENOMIC DNA]</scope>
    <source>
        <strain evidence="2 3">D13</strain>
    </source>
</reference>
<evidence type="ECO:0000313" key="2">
    <source>
        <dbReference type="EMBL" id="AVP96939.1"/>
    </source>
</evidence>
<name>A0A2P1PQ20_9GAMM</name>
<reference evidence="2 3" key="2">
    <citation type="submission" date="2018-03" db="EMBL/GenBank/DDBJ databases">
        <authorList>
            <person name="Keele B.F."/>
        </authorList>
    </citation>
    <scope>NUCLEOTIDE SEQUENCE [LARGE SCALE GENOMIC DNA]</scope>
    <source>
        <strain evidence="2 3">D13</strain>
    </source>
</reference>
<feature type="chain" id="PRO_5015183846" description="DUF11 domain-containing protein" evidence="1">
    <location>
        <begin position="27"/>
        <end position="1405"/>
    </location>
</feature>
<organism evidence="2 3">
    <name type="scientific">Ahniella affigens</name>
    <dbReference type="NCBI Taxonomy" id="2021234"/>
    <lineage>
        <taxon>Bacteria</taxon>
        <taxon>Pseudomonadati</taxon>
        <taxon>Pseudomonadota</taxon>
        <taxon>Gammaproteobacteria</taxon>
        <taxon>Lysobacterales</taxon>
        <taxon>Rhodanobacteraceae</taxon>
        <taxon>Ahniella</taxon>
    </lineage>
</organism>
<evidence type="ECO:0008006" key="4">
    <source>
        <dbReference type="Google" id="ProtNLM"/>
    </source>
</evidence>
<evidence type="ECO:0000256" key="1">
    <source>
        <dbReference type="SAM" id="SignalP"/>
    </source>
</evidence>
<evidence type="ECO:0000313" key="3">
    <source>
        <dbReference type="Proteomes" id="UP000241074"/>
    </source>
</evidence>
<proteinExistence type="predicted"/>
<gene>
    <name evidence="2" type="ORF">C7S18_06880</name>
</gene>
<keyword evidence="3" id="KW-1185">Reference proteome</keyword>
<feature type="signal peptide" evidence="1">
    <location>
        <begin position="1"/>
        <end position="26"/>
    </location>
</feature>